<feature type="compositionally biased region" description="Basic and acidic residues" evidence="1">
    <location>
        <begin position="196"/>
        <end position="209"/>
    </location>
</feature>
<evidence type="ECO:0000313" key="2">
    <source>
        <dbReference type="EMBL" id="CAD7248544.1"/>
    </source>
</evidence>
<accession>A0A7R8XK23</accession>
<dbReference type="EMBL" id="LR901413">
    <property type="protein sequence ID" value="CAD7248544.1"/>
    <property type="molecule type" value="Genomic_DNA"/>
</dbReference>
<protein>
    <submittedName>
        <fullName evidence="2">Uncharacterized protein</fullName>
    </submittedName>
</protein>
<dbReference type="EMBL" id="CAJPEV010001896">
    <property type="protein sequence ID" value="CAG0894772.1"/>
    <property type="molecule type" value="Genomic_DNA"/>
</dbReference>
<keyword evidence="3" id="KW-1185">Reference proteome</keyword>
<feature type="region of interest" description="Disordered" evidence="1">
    <location>
        <begin position="189"/>
        <end position="209"/>
    </location>
</feature>
<evidence type="ECO:0000256" key="1">
    <source>
        <dbReference type="SAM" id="MobiDB-lite"/>
    </source>
</evidence>
<gene>
    <name evidence="2" type="ORF">DSTB1V02_LOCUS8356</name>
</gene>
<dbReference type="OrthoDB" id="2107370at2759"/>
<sequence>MILDEMAPNDMVLDETVPDIPVPNEKQDKVNAESELETIRKQVHFDARAQCQLVPSSDPNASGAVELRYDRLEGVGRSRNNMNVIRTRSCFLGTGLEAWIINRQRKAFLETRQALEVKLVIEEQTRKQDRARTRSPFTRPDPSLQGFRSLRESRCLPSRASIYFLTSLDPLPHWSRSIPPGVSIPSFPMPHNGSLSREEDPSIEDMKIV</sequence>
<proteinExistence type="predicted"/>
<name>A0A7R8XK23_9CRUS</name>
<organism evidence="2">
    <name type="scientific">Darwinula stevensoni</name>
    <dbReference type="NCBI Taxonomy" id="69355"/>
    <lineage>
        <taxon>Eukaryota</taxon>
        <taxon>Metazoa</taxon>
        <taxon>Ecdysozoa</taxon>
        <taxon>Arthropoda</taxon>
        <taxon>Crustacea</taxon>
        <taxon>Oligostraca</taxon>
        <taxon>Ostracoda</taxon>
        <taxon>Podocopa</taxon>
        <taxon>Podocopida</taxon>
        <taxon>Darwinulocopina</taxon>
        <taxon>Darwinuloidea</taxon>
        <taxon>Darwinulidae</taxon>
        <taxon>Darwinula</taxon>
    </lineage>
</organism>
<reference evidence="2" key="1">
    <citation type="submission" date="2020-11" db="EMBL/GenBank/DDBJ databases">
        <authorList>
            <person name="Tran Van P."/>
        </authorList>
    </citation>
    <scope>NUCLEOTIDE SEQUENCE</scope>
</reference>
<dbReference type="Proteomes" id="UP000677054">
    <property type="component" value="Unassembled WGS sequence"/>
</dbReference>
<dbReference type="AlphaFoldDB" id="A0A7R8XK23"/>
<evidence type="ECO:0000313" key="3">
    <source>
        <dbReference type="Proteomes" id="UP000677054"/>
    </source>
</evidence>